<keyword evidence="1" id="KW-0813">Transport</keyword>
<dbReference type="Gene3D" id="3.40.30.10">
    <property type="entry name" value="Glutaredoxin"/>
    <property type="match status" value="1"/>
</dbReference>
<dbReference type="SUPFAM" id="SSF52833">
    <property type="entry name" value="Thioredoxin-like"/>
    <property type="match status" value="1"/>
</dbReference>
<keyword evidence="2" id="KW-0249">Electron transport</keyword>
<dbReference type="InterPro" id="IPR036249">
    <property type="entry name" value="Thioredoxin-like_sf"/>
</dbReference>
<dbReference type="PANTHER" id="PTHR45663:SF11">
    <property type="entry name" value="GEO12009P1"/>
    <property type="match status" value="1"/>
</dbReference>
<dbReference type="PROSITE" id="PS00194">
    <property type="entry name" value="THIOREDOXIN_1"/>
    <property type="match status" value="1"/>
</dbReference>
<gene>
    <name evidence="6" type="ORF">Q2T41_02525</name>
</gene>
<organism evidence="6 7">
    <name type="scientific">Maribacter confluentis</name>
    <dbReference type="NCBI Taxonomy" id="1656093"/>
    <lineage>
        <taxon>Bacteria</taxon>
        <taxon>Pseudomonadati</taxon>
        <taxon>Bacteroidota</taxon>
        <taxon>Flavobacteriia</taxon>
        <taxon>Flavobacteriales</taxon>
        <taxon>Flavobacteriaceae</taxon>
        <taxon>Maribacter</taxon>
    </lineage>
</organism>
<feature type="domain" description="Thioredoxin" evidence="5">
    <location>
        <begin position="1"/>
        <end position="129"/>
    </location>
</feature>
<dbReference type="PROSITE" id="PS51352">
    <property type="entry name" value="THIOREDOXIN_2"/>
    <property type="match status" value="1"/>
</dbReference>
<dbReference type="RefSeq" id="WP_304434802.1">
    <property type="nucleotide sequence ID" value="NZ_JAUKUC010000001.1"/>
</dbReference>
<evidence type="ECO:0000256" key="3">
    <source>
        <dbReference type="ARBA" id="ARBA00023157"/>
    </source>
</evidence>
<dbReference type="PRINTS" id="PR00421">
    <property type="entry name" value="THIOREDOXIN"/>
</dbReference>
<dbReference type="EMBL" id="JAUKUC010000001">
    <property type="protein sequence ID" value="MDO1511541.1"/>
    <property type="molecule type" value="Genomic_DNA"/>
</dbReference>
<dbReference type="Proteomes" id="UP001168579">
    <property type="component" value="Unassembled WGS sequence"/>
</dbReference>
<evidence type="ECO:0000313" key="7">
    <source>
        <dbReference type="Proteomes" id="UP001168579"/>
    </source>
</evidence>
<evidence type="ECO:0000256" key="2">
    <source>
        <dbReference type="ARBA" id="ARBA00022982"/>
    </source>
</evidence>
<dbReference type="CDD" id="cd02947">
    <property type="entry name" value="TRX_family"/>
    <property type="match status" value="1"/>
</dbReference>
<sequence>MKLRRDHYIGYDIRQLSTFCIFLVLKNLKAIVMGFRKEISSEVPTLVHFFAPWCLPCKTMSAMLHTINKEVQGPFNILEIDVDVKKKLGRRYTVKSVPTLLLFKNGEPLWRHVGMLEKVELKKIISELT</sequence>
<protein>
    <submittedName>
        <fullName evidence="6">Thioredoxin family protein</fullName>
    </submittedName>
</protein>
<keyword evidence="3" id="KW-1015">Disulfide bond</keyword>
<comment type="caution">
    <text evidence="6">The sequence shown here is derived from an EMBL/GenBank/DDBJ whole genome shotgun (WGS) entry which is preliminary data.</text>
</comment>
<name>A0ABT8RKS2_9FLAO</name>
<keyword evidence="7" id="KW-1185">Reference proteome</keyword>
<reference evidence="6" key="2">
    <citation type="submission" date="2023-06" db="EMBL/GenBank/DDBJ databases">
        <authorList>
            <person name="Lucena T."/>
            <person name="Sun Q."/>
        </authorList>
    </citation>
    <scope>NUCLEOTIDE SEQUENCE</scope>
    <source>
        <strain evidence="6">CECT 8869</strain>
    </source>
</reference>
<dbReference type="InterPro" id="IPR013766">
    <property type="entry name" value="Thioredoxin_domain"/>
</dbReference>
<keyword evidence="4" id="KW-0676">Redox-active center</keyword>
<accession>A0ABT8RKS2</accession>
<evidence type="ECO:0000259" key="5">
    <source>
        <dbReference type="PROSITE" id="PS51352"/>
    </source>
</evidence>
<dbReference type="PANTHER" id="PTHR45663">
    <property type="entry name" value="GEO12009P1"/>
    <property type="match status" value="1"/>
</dbReference>
<proteinExistence type="predicted"/>
<evidence type="ECO:0000313" key="6">
    <source>
        <dbReference type="EMBL" id="MDO1511541.1"/>
    </source>
</evidence>
<reference evidence="6" key="1">
    <citation type="journal article" date="2014" name="Int. J. Syst. Evol. Microbiol.">
        <title>Complete genome of a new Firmicutes species belonging to the dominant human colonic microbiota ('Ruminococcus bicirculans') reveals two chromosomes and a selective capacity to utilize plant glucans.</title>
        <authorList>
            <consortium name="NISC Comparative Sequencing Program"/>
            <person name="Wegmann U."/>
            <person name="Louis P."/>
            <person name="Goesmann A."/>
            <person name="Henrissat B."/>
            <person name="Duncan S.H."/>
            <person name="Flint H.J."/>
        </authorList>
    </citation>
    <scope>NUCLEOTIDE SEQUENCE</scope>
    <source>
        <strain evidence="6">CECT 8869</strain>
    </source>
</reference>
<evidence type="ECO:0000256" key="4">
    <source>
        <dbReference type="ARBA" id="ARBA00023284"/>
    </source>
</evidence>
<dbReference type="Pfam" id="PF00085">
    <property type="entry name" value="Thioredoxin"/>
    <property type="match status" value="1"/>
</dbReference>
<dbReference type="InterPro" id="IPR017937">
    <property type="entry name" value="Thioredoxin_CS"/>
</dbReference>
<evidence type="ECO:0000256" key="1">
    <source>
        <dbReference type="ARBA" id="ARBA00022448"/>
    </source>
</evidence>